<feature type="transmembrane region" description="Helical" evidence="1">
    <location>
        <begin position="27"/>
        <end position="45"/>
    </location>
</feature>
<keyword evidence="1" id="KW-0472">Membrane</keyword>
<dbReference type="OrthoDB" id="37447at2"/>
<accession>A0A1W1UVX4</accession>
<evidence type="ECO:0000313" key="3">
    <source>
        <dbReference type="Proteomes" id="UP000192368"/>
    </source>
</evidence>
<dbReference type="RefSeq" id="WP_084230416.1">
    <property type="nucleotide sequence ID" value="NZ_FWWR01000009.1"/>
</dbReference>
<feature type="transmembrane region" description="Helical" evidence="1">
    <location>
        <begin position="57"/>
        <end position="78"/>
    </location>
</feature>
<keyword evidence="1" id="KW-1133">Transmembrane helix</keyword>
<organism evidence="2 3">
    <name type="scientific">Peptoniphilus asaccharolyticus DSM 20463</name>
    <dbReference type="NCBI Taxonomy" id="573058"/>
    <lineage>
        <taxon>Bacteria</taxon>
        <taxon>Bacillati</taxon>
        <taxon>Bacillota</taxon>
        <taxon>Tissierellia</taxon>
        <taxon>Tissierellales</taxon>
        <taxon>Peptoniphilaceae</taxon>
        <taxon>Peptoniphilus</taxon>
    </lineage>
</organism>
<proteinExistence type="predicted"/>
<reference evidence="3" key="1">
    <citation type="submission" date="2017-04" db="EMBL/GenBank/DDBJ databases">
        <authorList>
            <person name="Varghese N."/>
            <person name="Submissions S."/>
        </authorList>
    </citation>
    <scope>NUCLEOTIDE SEQUENCE [LARGE SCALE GENOMIC DNA]</scope>
    <source>
        <strain evidence="3">DSM 20463</strain>
    </source>
</reference>
<dbReference type="Proteomes" id="UP000192368">
    <property type="component" value="Unassembled WGS sequence"/>
</dbReference>
<protein>
    <recommendedName>
        <fullName evidence="4">DUF5317 domain-containing protein</fullName>
    </recommendedName>
</protein>
<keyword evidence="1" id="KW-0812">Transmembrane</keyword>
<sequence length="183" mass="20605">MIFLALILGVIVAKIFGNLELNKMEIKYAGLLFLGVGIDVLLTILTTHDFGKLTWVFIKYYSFFHILYLTILGMTLIFNFQSKGLVLMGTGFIMNVIPIILNGKMPVKYEYLSKIPQQRAEIILNFRSLSHGVFGNPKAYFLSDIIYLPIPYKTIISVGDIVIAFGLFLAIIIQAGVVFKQET</sequence>
<evidence type="ECO:0000256" key="1">
    <source>
        <dbReference type="SAM" id="Phobius"/>
    </source>
</evidence>
<evidence type="ECO:0008006" key="4">
    <source>
        <dbReference type="Google" id="ProtNLM"/>
    </source>
</evidence>
<dbReference type="STRING" id="573058.SAMN00017477_0769"/>
<name>A0A1W1UVX4_PEPAS</name>
<dbReference type="AlphaFoldDB" id="A0A1W1UVX4"/>
<feature type="transmembrane region" description="Helical" evidence="1">
    <location>
        <begin position="161"/>
        <end position="179"/>
    </location>
</feature>
<keyword evidence="3" id="KW-1185">Reference proteome</keyword>
<dbReference type="Pfam" id="PF17248">
    <property type="entry name" value="DUF5317"/>
    <property type="match status" value="1"/>
</dbReference>
<dbReference type="EMBL" id="FWWR01000009">
    <property type="protein sequence ID" value="SMB85200.1"/>
    <property type="molecule type" value="Genomic_DNA"/>
</dbReference>
<feature type="transmembrane region" description="Helical" evidence="1">
    <location>
        <begin position="84"/>
        <end position="101"/>
    </location>
</feature>
<dbReference type="InterPro" id="IPR035168">
    <property type="entry name" value="DUF5317"/>
</dbReference>
<evidence type="ECO:0000313" key="2">
    <source>
        <dbReference type="EMBL" id="SMB85200.1"/>
    </source>
</evidence>
<gene>
    <name evidence="2" type="ORF">SAMN00017477_0769</name>
</gene>